<dbReference type="AlphaFoldDB" id="U5NBY0"/>
<protein>
    <recommendedName>
        <fullName evidence="3">CopG family transcriptional regulator</fullName>
    </recommendedName>
</protein>
<evidence type="ECO:0000313" key="1">
    <source>
        <dbReference type="EMBL" id="AGX87748.1"/>
    </source>
</evidence>
<dbReference type="STRING" id="946483.Cenrod_1663"/>
<evidence type="ECO:0008006" key="3">
    <source>
        <dbReference type="Google" id="ProtNLM"/>
    </source>
</evidence>
<sequence>MNMTTLQTQIPDQILRQAQHLVHQGWIANIDELIAEAMRRYLESHREAVAEQFIKEDVDWGLHGQE</sequence>
<proteinExistence type="predicted"/>
<dbReference type="EMBL" id="CP004885">
    <property type="protein sequence ID" value="AGX87748.1"/>
    <property type="molecule type" value="Genomic_DNA"/>
</dbReference>
<dbReference type="PATRIC" id="fig|946483.4.peg.1681"/>
<keyword evidence="2" id="KW-1185">Reference proteome</keyword>
<organism evidence="1 2">
    <name type="scientific">Candidatus Symbiobacter mobilis CR</name>
    <dbReference type="NCBI Taxonomy" id="946483"/>
    <lineage>
        <taxon>Bacteria</taxon>
        <taxon>Pseudomonadati</taxon>
        <taxon>Pseudomonadota</taxon>
        <taxon>Betaproteobacteria</taxon>
        <taxon>Burkholderiales</taxon>
        <taxon>Comamonadaceae</taxon>
    </lineage>
</organism>
<dbReference type="HOGENOM" id="CLU_2823132_0_0_4"/>
<reference evidence="1 2" key="1">
    <citation type="journal article" date="2013" name="Genome Biol.">
        <title>Genomic analysis reveals key aspects of prokaryotic symbiosis in the phototrophic consortium "Chlorochromatium aggregatum".</title>
        <authorList>
            <person name="Liu Z."/>
            <person name="Muller J."/>
            <person name="Li T."/>
            <person name="Alvey R.M."/>
            <person name="Vogl K."/>
            <person name="Frigaard N.U."/>
            <person name="Rockwell N.C."/>
            <person name="Boyd E.S."/>
            <person name="Tomsho L.P."/>
            <person name="Schuster S.C."/>
            <person name="Henke P."/>
            <person name="Rohde M."/>
            <person name="Overmann J."/>
            <person name="Bryant D.A."/>
        </authorList>
    </citation>
    <scope>NUCLEOTIDE SEQUENCE [LARGE SCALE GENOMIC DNA]</scope>
    <source>
        <strain evidence="1">CR</strain>
    </source>
</reference>
<gene>
    <name evidence="1" type="ORF">Cenrod_1663</name>
</gene>
<name>U5NBY0_9BURK</name>
<accession>U5NBY0</accession>
<dbReference type="Proteomes" id="UP000017184">
    <property type="component" value="Chromosome"/>
</dbReference>
<dbReference type="KEGG" id="cbx:Cenrod_1663"/>
<dbReference type="RefSeq" id="WP_022773765.1">
    <property type="nucleotide sequence ID" value="NC_022576.1"/>
</dbReference>
<evidence type="ECO:0000313" key="2">
    <source>
        <dbReference type="Proteomes" id="UP000017184"/>
    </source>
</evidence>
<dbReference type="eggNOG" id="ENOG50335BR">
    <property type="taxonomic scope" value="Bacteria"/>
</dbReference>